<dbReference type="Gene3D" id="3.60.10.10">
    <property type="entry name" value="Endonuclease/exonuclease/phosphatase"/>
    <property type="match status" value="1"/>
</dbReference>
<evidence type="ECO:0000313" key="2">
    <source>
        <dbReference type="EMBL" id="PWA67904.1"/>
    </source>
</evidence>
<reference evidence="2 3" key="1">
    <citation type="journal article" date="2018" name="Mol. Plant">
        <title>The genome of Artemisia annua provides insight into the evolution of Asteraceae family and artemisinin biosynthesis.</title>
        <authorList>
            <person name="Shen Q."/>
            <person name="Zhang L."/>
            <person name="Liao Z."/>
            <person name="Wang S."/>
            <person name="Yan T."/>
            <person name="Shi P."/>
            <person name="Liu M."/>
            <person name="Fu X."/>
            <person name="Pan Q."/>
            <person name="Wang Y."/>
            <person name="Lv Z."/>
            <person name="Lu X."/>
            <person name="Zhang F."/>
            <person name="Jiang W."/>
            <person name="Ma Y."/>
            <person name="Chen M."/>
            <person name="Hao X."/>
            <person name="Li L."/>
            <person name="Tang Y."/>
            <person name="Lv G."/>
            <person name="Zhou Y."/>
            <person name="Sun X."/>
            <person name="Brodelius P.E."/>
            <person name="Rose J.K.C."/>
            <person name="Tang K."/>
        </authorList>
    </citation>
    <scope>NUCLEOTIDE SEQUENCE [LARGE SCALE GENOMIC DNA]</scope>
    <source>
        <strain evidence="3">cv. Huhao1</strain>
        <tissue evidence="2">Leaf</tissue>
    </source>
</reference>
<dbReference type="InterPro" id="IPR036691">
    <property type="entry name" value="Endo/exonu/phosph_ase_sf"/>
</dbReference>
<dbReference type="GO" id="GO:0003964">
    <property type="term" value="F:RNA-directed DNA polymerase activity"/>
    <property type="evidence" value="ECO:0007669"/>
    <property type="project" value="UniProtKB-KW"/>
</dbReference>
<keyword evidence="2" id="KW-0695">RNA-directed DNA polymerase</keyword>
<evidence type="ECO:0000256" key="1">
    <source>
        <dbReference type="SAM" id="MobiDB-lite"/>
    </source>
</evidence>
<protein>
    <submittedName>
        <fullName evidence="2">RNA-directed DNA polymerase, eukaryota, Reverse transcriptase zinc-binding domain protein</fullName>
    </submittedName>
</protein>
<evidence type="ECO:0000313" key="3">
    <source>
        <dbReference type="Proteomes" id="UP000245207"/>
    </source>
</evidence>
<feature type="region of interest" description="Disordered" evidence="1">
    <location>
        <begin position="495"/>
        <end position="517"/>
    </location>
</feature>
<organism evidence="2 3">
    <name type="scientific">Artemisia annua</name>
    <name type="common">Sweet wormwood</name>
    <dbReference type="NCBI Taxonomy" id="35608"/>
    <lineage>
        <taxon>Eukaryota</taxon>
        <taxon>Viridiplantae</taxon>
        <taxon>Streptophyta</taxon>
        <taxon>Embryophyta</taxon>
        <taxon>Tracheophyta</taxon>
        <taxon>Spermatophyta</taxon>
        <taxon>Magnoliopsida</taxon>
        <taxon>eudicotyledons</taxon>
        <taxon>Gunneridae</taxon>
        <taxon>Pentapetalae</taxon>
        <taxon>asterids</taxon>
        <taxon>campanulids</taxon>
        <taxon>Asterales</taxon>
        <taxon>Asteraceae</taxon>
        <taxon>Asteroideae</taxon>
        <taxon>Anthemideae</taxon>
        <taxon>Artemisiinae</taxon>
        <taxon>Artemisia</taxon>
    </lineage>
</organism>
<accession>A0A2U1N372</accession>
<comment type="caution">
    <text evidence="2">The sequence shown here is derived from an EMBL/GenBank/DDBJ whole genome shotgun (WGS) entry which is preliminary data.</text>
</comment>
<dbReference type="SUPFAM" id="SSF56219">
    <property type="entry name" value="DNase I-like"/>
    <property type="match status" value="1"/>
</dbReference>
<keyword evidence="3" id="KW-1185">Reference proteome</keyword>
<sequence length="517" mass="58987">MVLVEGIWSTLDMECTMINVYAPQDINRKRALWNDLATIVNRTSGGCVVFGDFNVVRCVEERSGTIFCHRSAEAFNDLIDHSELIDIPMGGKKFSRVNSSGNKMSRLDRFLVSEAVVDRSPNLTCLALDRKRSDHCPLLLKEERNDYGPNSFKIFNSWMEMDGFDEMVMNSCMEFQPDEGDSKCVVLKNKLKFVKSKIKLWYAQKRSDQMGQRKVLESRLGEIDQMIDDGQGSDDIMSERRDLLHKAMELDRIVLKDIAQKSKKKWIKEGDENTKLFHGMLKRKRRKKNISGVAIDGDWVTNPQLVKEAFREHYANKFKSFSDIPEFVNVEDMFQWIDGQGDIPEFVNVEDMFQWIDGQGGRVMLDFGLQTVRHVPYEYSHFNKQNCKITSRQLRTRDAAPSNQTPVPLPTFFSTHRLKRSNVTNSFDKVTHKRLKSAENTNECSNANAAKPVIEGYLHSTSDAGESNHIRIPDNNSSFLTNAQEKMPTSRIAAATGSGVHHSGQQSNIHQSEGKPQ</sequence>
<gene>
    <name evidence="2" type="ORF">CTI12_AA244890</name>
</gene>
<dbReference type="PANTHER" id="PTHR33710">
    <property type="entry name" value="BNAC02G09200D PROTEIN"/>
    <property type="match status" value="1"/>
</dbReference>
<dbReference type="STRING" id="35608.A0A2U1N372"/>
<dbReference type="EMBL" id="PKPP01003740">
    <property type="protein sequence ID" value="PWA67904.1"/>
    <property type="molecule type" value="Genomic_DNA"/>
</dbReference>
<dbReference type="PANTHER" id="PTHR33710:SF64">
    <property type="entry name" value="ENDONUCLEASE_EXONUCLEASE_PHOSPHATASE DOMAIN-CONTAINING PROTEIN"/>
    <property type="match status" value="1"/>
</dbReference>
<proteinExistence type="predicted"/>
<dbReference type="Proteomes" id="UP000245207">
    <property type="component" value="Unassembled WGS sequence"/>
</dbReference>
<dbReference type="OrthoDB" id="1425980at2759"/>
<keyword evidence="2" id="KW-0548">Nucleotidyltransferase</keyword>
<dbReference type="AlphaFoldDB" id="A0A2U1N372"/>
<name>A0A2U1N372_ARTAN</name>
<keyword evidence="2" id="KW-0808">Transferase</keyword>